<dbReference type="GO" id="GO:0006741">
    <property type="term" value="P:NADP+ biosynthetic process"/>
    <property type="evidence" value="ECO:0007669"/>
    <property type="project" value="InterPro"/>
</dbReference>
<keyword evidence="2" id="KW-1185">Reference proteome</keyword>
<evidence type="ECO:0000313" key="2">
    <source>
        <dbReference type="Proteomes" id="UP000664303"/>
    </source>
</evidence>
<comment type="caution">
    <text evidence="1">The sequence shown here is derived from an EMBL/GenBank/DDBJ whole genome shotgun (WGS) entry which is preliminary data.</text>
</comment>
<dbReference type="InterPro" id="IPR016064">
    <property type="entry name" value="NAD/diacylglycerol_kinase_sf"/>
</dbReference>
<gene>
    <name evidence="1" type="ORF">JYP50_19815</name>
</gene>
<dbReference type="GO" id="GO:0051287">
    <property type="term" value="F:NAD binding"/>
    <property type="evidence" value="ECO:0007669"/>
    <property type="project" value="UniProtKB-ARBA"/>
</dbReference>
<dbReference type="InterPro" id="IPR002504">
    <property type="entry name" value="NADK"/>
</dbReference>
<dbReference type="InterPro" id="IPR039065">
    <property type="entry name" value="AcoX-like"/>
</dbReference>
<dbReference type="Gene3D" id="3.40.50.10330">
    <property type="entry name" value="Probable inorganic polyphosphate/atp-NAD kinase, domain 1"/>
    <property type="match status" value="1"/>
</dbReference>
<dbReference type="PANTHER" id="PTHR40697:SF2">
    <property type="entry name" value="ATP-NAD KINASE-RELATED"/>
    <property type="match status" value="1"/>
</dbReference>
<keyword evidence="1" id="KW-0418">Kinase</keyword>
<dbReference type="Proteomes" id="UP000664303">
    <property type="component" value="Unassembled WGS sequence"/>
</dbReference>
<dbReference type="InterPro" id="IPR011386">
    <property type="entry name" value="Put_ATP-NAD_kin"/>
</dbReference>
<evidence type="ECO:0000313" key="1">
    <source>
        <dbReference type="EMBL" id="MBN7798855.1"/>
    </source>
</evidence>
<organism evidence="1 2">
    <name type="scientific">Parahaliea mediterranea</name>
    <dbReference type="NCBI Taxonomy" id="651086"/>
    <lineage>
        <taxon>Bacteria</taxon>
        <taxon>Pseudomonadati</taxon>
        <taxon>Pseudomonadota</taxon>
        <taxon>Gammaproteobacteria</taxon>
        <taxon>Cellvibrionales</taxon>
        <taxon>Halieaceae</taxon>
        <taxon>Parahaliea</taxon>
    </lineage>
</organism>
<dbReference type="Pfam" id="PF20143">
    <property type="entry name" value="NAD_kinase_C"/>
    <property type="match status" value="1"/>
</dbReference>
<dbReference type="GO" id="GO:0005524">
    <property type="term" value="F:ATP binding"/>
    <property type="evidence" value="ECO:0007669"/>
    <property type="project" value="UniProtKB-ARBA"/>
</dbReference>
<dbReference type="EMBL" id="JAFKCZ010000019">
    <property type="protein sequence ID" value="MBN7798855.1"/>
    <property type="molecule type" value="Genomic_DNA"/>
</dbReference>
<sequence length="385" mass="40382">MSEPLRDPLHDPLHIGLVVNPLAGVGGSRALKGSDGEQVRELVRREGGVDRAASRAARALALLRDSDEPLRFSTWGGAMGEDLLRSLGIGAEVLGSPGLGLSAAADTREAATALRAAVDLLVFVGGDGTARDVLDAVGDHYPVLGIPAGVKMHSAVFAVSPEAAGELLIRLARGGLVGLRRQEVRDIDEEAFRAGRVRTRFYGEMQVPGEARFLQQTKVGGREDQALVAAEIAAWLAESLDPDTLYLVGPGSTTAVLLEELGLPATLLGVDALRDGAVLAADADEQTLLELLAAHKGPARIVVTAIGGQGHILGRGNQQLSPRVVRAVGCDNILVVAAKSKIAALEGRPLLVDSNDPELDRALAGYRRVITGYDDEILYRVEGPA</sequence>
<dbReference type="Pfam" id="PF01513">
    <property type="entry name" value="NAD_kinase"/>
    <property type="match status" value="1"/>
</dbReference>
<reference evidence="1" key="1">
    <citation type="submission" date="2021-02" db="EMBL/GenBank/DDBJ databases">
        <title>PHA producing bacteria isolated from coastal sediment in Guangdong, Shenzhen.</title>
        <authorList>
            <person name="Zheng W."/>
            <person name="Yu S."/>
            <person name="Huang Y."/>
        </authorList>
    </citation>
    <scope>NUCLEOTIDE SEQUENCE</scope>
    <source>
        <strain evidence="1">TN14-10</strain>
    </source>
</reference>
<protein>
    <submittedName>
        <fullName evidence="1">ATP-NAD kinase family protein</fullName>
    </submittedName>
</protein>
<dbReference type="InterPro" id="IPR017438">
    <property type="entry name" value="ATP-NAD_kinase_N"/>
</dbReference>
<dbReference type="PIRSF" id="PIRSF016907">
    <property type="entry name" value="Kin_ATP-NAD"/>
    <property type="match status" value="1"/>
</dbReference>
<dbReference type="AlphaFoldDB" id="A0A939INS8"/>
<dbReference type="PANTHER" id="PTHR40697">
    <property type="entry name" value="ACETOIN CATABOLISM PROTEIN X"/>
    <property type="match status" value="1"/>
</dbReference>
<keyword evidence="1" id="KW-0808">Transferase</keyword>
<accession>A0A939INS8</accession>
<dbReference type="GO" id="GO:0003951">
    <property type="term" value="F:NAD+ kinase activity"/>
    <property type="evidence" value="ECO:0007669"/>
    <property type="project" value="InterPro"/>
</dbReference>
<dbReference type="RefSeq" id="WP_206562301.1">
    <property type="nucleotide sequence ID" value="NZ_JAFKCZ010000019.1"/>
</dbReference>
<proteinExistence type="predicted"/>
<name>A0A939INS8_9GAMM</name>
<dbReference type="SUPFAM" id="SSF111331">
    <property type="entry name" value="NAD kinase/diacylglycerol kinase-like"/>
    <property type="match status" value="1"/>
</dbReference>